<dbReference type="InterPro" id="IPR000028">
    <property type="entry name" value="Chloroperoxidase"/>
</dbReference>
<dbReference type="PANTHER" id="PTHR33577:SF1">
    <property type="entry name" value="HEME HALOPEROXIDASE FAMILY PROFILE DOMAIN-CONTAINING PROTEIN"/>
    <property type="match status" value="1"/>
</dbReference>
<evidence type="ECO:0000256" key="2">
    <source>
        <dbReference type="ARBA" id="ARBA00022559"/>
    </source>
</evidence>
<dbReference type="PANTHER" id="PTHR33577">
    <property type="entry name" value="STERIGMATOCYSTIN BIOSYNTHESIS PEROXIDASE STCC-RELATED"/>
    <property type="match status" value="1"/>
</dbReference>
<dbReference type="VEuPathDB" id="FungiDB:TAPDE_000842"/>
<sequence length="455" mass="48990">MQYSLTLAALVSGTAAFPHMARQLVDAVQKRASAASGESYTGFPTTVFDAADQMVVNDGTYYYKAADFSAGDIRGPCPGLNAAANHGYISRDGITDLVEAIQGTNKVFNMGIDLGGFLSAYSVLTDGNPLSTKWSIGGIGDLGTMLPGQGTGKGLTGSHNKYETDSSPMRGDLYQYGNNYELQLSQFQRFYDYHRGEENPNYTFDDLLAWRKERFTDSVENNPNFFYGAFSGIQVSQAAFTFISAFMSNHSAEYPNGFLSRDTLKSFMGVTESGGNDDGTGTLSFNPGTERIPDNWYRRSSSNPYSIPAFELDAARIFAYDPRTVSVGGNLGETNSYAGINLEDITGGVYNAQNLAEGDNLFCFAKQLLTIGSGDAIQSLTAALGNAVSTITGQYINVLGTCPELTSIDQSNLKEYPGYVADETASAGTLKRRLELLSDEHLSKRAASFAAAKKA</sequence>
<dbReference type="AlphaFoldDB" id="R4XCT8"/>
<comment type="caution">
    <text evidence="10">The sequence shown here is derived from an EMBL/GenBank/DDBJ whole genome shotgun (WGS) entry which is preliminary data.</text>
</comment>
<dbReference type="Gene3D" id="1.10.489.10">
    <property type="entry name" value="Chloroperoxidase-like"/>
    <property type="match status" value="1"/>
</dbReference>
<organism evidence="10 11">
    <name type="scientific">Taphrina deformans (strain PYCC 5710 / ATCC 11124 / CBS 356.35 / IMI 108563 / JCM 9778 / NBRC 8474)</name>
    <name type="common">Peach leaf curl fungus</name>
    <name type="synonym">Lalaria deformans</name>
    <dbReference type="NCBI Taxonomy" id="1097556"/>
    <lineage>
        <taxon>Eukaryota</taxon>
        <taxon>Fungi</taxon>
        <taxon>Dikarya</taxon>
        <taxon>Ascomycota</taxon>
        <taxon>Taphrinomycotina</taxon>
        <taxon>Taphrinomycetes</taxon>
        <taxon>Taphrinales</taxon>
        <taxon>Taphrinaceae</taxon>
        <taxon>Taphrina</taxon>
    </lineage>
</organism>
<dbReference type="GO" id="GO:0046872">
    <property type="term" value="F:metal ion binding"/>
    <property type="evidence" value="ECO:0007669"/>
    <property type="project" value="UniProtKB-KW"/>
</dbReference>
<dbReference type="OrthoDB" id="407298at2759"/>
<keyword evidence="6" id="KW-0408">Iron</keyword>
<keyword evidence="3" id="KW-0349">Heme</keyword>
<evidence type="ECO:0000259" key="9">
    <source>
        <dbReference type="PROSITE" id="PS51405"/>
    </source>
</evidence>
<evidence type="ECO:0000256" key="3">
    <source>
        <dbReference type="ARBA" id="ARBA00022617"/>
    </source>
</evidence>
<dbReference type="GO" id="GO:0004601">
    <property type="term" value="F:peroxidase activity"/>
    <property type="evidence" value="ECO:0007669"/>
    <property type="project" value="UniProtKB-KW"/>
</dbReference>
<evidence type="ECO:0000256" key="5">
    <source>
        <dbReference type="ARBA" id="ARBA00023002"/>
    </source>
</evidence>
<gene>
    <name evidence="10" type="ORF">TAPDE_000842</name>
</gene>
<dbReference type="InterPro" id="IPR036851">
    <property type="entry name" value="Chloroperoxidase-like_sf"/>
</dbReference>
<dbReference type="EMBL" id="CAHR02000027">
    <property type="protein sequence ID" value="CCG81135.1"/>
    <property type="molecule type" value="Genomic_DNA"/>
</dbReference>
<dbReference type="Proteomes" id="UP000013776">
    <property type="component" value="Unassembled WGS sequence"/>
</dbReference>
<keyword evidence="2" id="KW-0575">Peroxidase</keyword>
<protein>
    <recommendedName>
        <fullName evidence="9">Heme haloperoxidase family profile domain-containing protein</fullName>
    </recommendedName>
</protein>
<dbReference type="eggNOG" id="ENOG502S6CG">
    <property type="taxonomic scope" value="Eukaryota"/>
</dbReference>
<evidence type="ECO:0000256" key="1">
    <source>
        <dbReference type="ARBA" id="ARBA00001970"/>
    </source>
</evidence>
<proteinExistence type="inferred from homology"/>
<reference evidence="10 11" key="1">
    <citation type="journal article" date="2013" name="MBio">
        <title>Genome sequencing of the plant pathogen Taphrina deformans, the causal agent of peach leaf curl.</title>
        <authorList>
            <person name="Cisse O.H."/>
            <person name="Almeida J.M.G.C.F."/>
            <person name="Fonseca A."/>
            <person name="Kumar A.A."/>
            <person name="Salojaervi J."/>
            <person name="Overmyer K."/>
            <person name="Hauser P.M."/>
            <person name="Pagni M."/>
        </authorList>
    </citation>
    <scope>NUCLEOTIDE SEQUENCE [LARGE SCALE GENOMIC DNA]</scope>
    <source>
        <strain evidence="11">PYCC 5710 / ATCC 11124 / CBS 356.35 / IMI 108563 / JCM 9778 / NBRC 8474</strain>
    </source>
</reference>
<comment type="similarity">
    <text evidence="7">Belongs to the chloroperoxidase family.</text>
</comment>
<dbReference type="Pfam" id="PF01328">
    <property type="entry name" value="Peroxidase_2"/>
    <property type="match status" value="1"/>
</dbReference>
<evidence type="ECO:0000256" key="8">
    <source>
        <dbReference type="SAM" id="SignalP"/>
    </source>
</evidence>
<feature type="chain" id="PRO_5004381442" description="Heme haloperoxidase family profile domain-containing protein" evidence="8">
    <location>
        <begin position="17"/>
        <end position="455"/>
    </location>
</feature>
<evidence type="ECO:0000256" key="7">
    <source>
        <dbReference type="ARBA" id="ARBA00025795"/>
    </source>
</evidence>
<keyword evidence="8" id="KW-0732">Signal</keyword>
<keyword evidence="11" id="KW-1185">Reference proteome</keyword>
<comment type="cofactor">
    <cofactor evidence="1">
        <name>heme b</name>
        <dbReference type="ChEBI" id="CHEBI:60344"/>
    </cofactor>
</comment>
<accession>R4XCT8</accession>
<keyword evidence="4" id="KW-0479">Metal-binding</keyword>
<evidence type="ECO:0000256" key="4">
    <source>
        <dbReference type="ARBA" id="ARBA00022723"/>
    </source>
</evidence>
<name>R4XCT8_TAPDE</name>
<feature type="signal peptide" evidence="8">
    <location>
        <begin position="1"/>
        <end position="16"/>
    </location>
</feature>
<dbReference type="PROSITE" id="PS51405">
    <property type="entry name" value="HEME_HALOPEROXIDASE"/>
    <property type="match status" value="1"/>
</dbReference>
<evidence type="ECO:0000313" key="11">
    <source>
        <dbReference type="Proteomes" id="UP000013776"/>
    </source>
</evidence>
<evidence type="ECO:0000256" key="6">
    <source>
        <dbReference type="ARBA" id="ARBA00023004"/>
    </source>
</evidence>
<evidence type="ECO:0000313" key="10">
    <source>
        <dbReference type="EMBL" id="CCG81135.1"/>
    </source>
</evidence>
<feature type="domain" description="Heme haloperoxidase family profile" evidence="9">
    <location>
        <begin position="59"/>
        <end position="314"/>
    </location>
</feature>
<dbReference type="SUPFAM" id="SSF47571">
    <property type="entry name" value="Cloroperoxidase"/>
    <property type="match status" value="1"/>
</dbReference>
<keyword evidence="5" id="KW-0560">Oxidoreductase</keyword>